<dbReference type="KEGG" id="kla:KLLA0_C04752g"/>
<proteinExistence type="predicted"/>
<evidence type="ECO:0000313" key="2">
    <source>
        <dbReference type="Proteomes" id="UP000000598"/>
    </source>
</evidence>
<dbReference type="RefSeq" id="XP_452411.1">
    <property type="nucleotide sequence ID" value="XM_452411.1"/>
</dbReference>
<dbReference type="EMBL" id="CR382123">
    <property type="protein sequence ID" value="CAH01262.1"/>
    <property type="molecule type" value="Genomic_DNA"/>
</dbReference>
<keyword evidence="2" id="KW-1185">Reference proteome</keyword>
<dbReference type="InParanoid" id="Q6CUH8"/>
<dbReference type="Proteomes" id="UP000000598">
    <property type="component" value="Chromosome C"/>
</dbReference>
<protein>
    <submittedName>
        <fullName evidence="1">KLLA0C04752p</fullName>
    </submittedName>
</protein>
<gene>
    <name evidence="1" type="ORF">KLLA0_C04752g</name>
</gene>
<organism evidence="1 2">
    <name type="scientific">Kluyveromyces lactis (strain ATCC 8585 / CBS 2359 / DSM 70799 / NBRC 1267 / NRRL Y-1140 / WM37)</name>
    <name type="common">Yeast</name>
    <name type="synonym">Candida sphaerica</name>
    <dbReference type="NCBI Taxonomy" id="284590"/>
    <lineage>
        <taxon>Eukaryota</taxon>
        <taxon>Fungi</taxon>
        <taxon>Dikarya</taxon>
        <taxon>Ascomycota</taxon>
        <taxon>Saccharomycotina</taxon>
        <taxon>Saccharomycetes</taxon>
        <taxon>Saccharomycetales</taxon>
        <taxon>Saccharomycetaceae</taxon>
        <taxon>Kluyveromyces</taxon>
    </lineage>
</organism>
<accession>Q6CUH8</accession>
<sequence>MIDSCITGTSSCHCCALYIPEITKYDIELDPSTCFKHSKACKQTHHRKHSQTLAPAHCLCLLCFVSFCFATSKSCSCNMLKHNFVSKKCLGKRILFGRVLRWTKEKKAFTFNVTVNKTQNVNPITPPVVNYFTS</sequence>
<reference evidence="1 2" key="1">
    <citation type="journal article" date="2004" name="Nature">
        <title>Genome evolution in yeasts.</title>
        <authorList>
            <consortium name="Genolevures"/>
            <person name="Dujon B."/>
            <person name="Sherman D."/>
            <person name="Fischer G."/>
            <person name="Durrens P."/>
            <person name="Casaregola S."/>
            <person name="Lafontaine I."/>
            <person name="de Montigny J."/>
            <person name="Marck C."/>
            <person name="Neuveglise C."/>
            <person name="Talla E."/>
            <person name="Goffard N."/>
            <person name="Frangeul L."/>
            <person name="Aigle M."/>
            <person name="Anthouard V."/>
            <person name="Babour A."/>
            <person name="Barbe V."/>
            <person name="Barnay S."/>
            <person name="Blanchin S."/>
            <person name="Beckerich J.M."/>
            <person name="Beyne E."/>
            <person name="Bleykasten C."/>
            <person name="Boisrame A."/>
            <person name="Boyer J."/>
            <person name="Cattolico L."/>
            <person name="Confanioleri F."/>
            <person name="de Daruvar A."/>
            <person name="Despons L."/>
            <person name="Fabre E."/>
            <person name="Fairhead C."/>
            <person name="Ferry-Dumazet H."/>
            <person name="Groppi A."/>
            <person name="Hantraye F."/>
            <person name="Hennequin C."/>
            <person name="Jauniaux N."/>
            <person name="Joyet P."/>
            <person name="Kachouri R."/>
            <person name="Kerrest A."/>
            <person name="Koszul R."/>
            <person name="Lemaire M."/>
            <person name="Lesur I."/>
            <person name="Ma L."/>
            <person name="Muller H."/>
            <person name="Nicaud J.M."/>
            <person name="Nikolski M."/>
            <person name="Oztas S."/>
            <person name="Ozier-Kalogeropoulos O."/>
            <person name="Pellenz S."/>
            <person name="Potier S."/>
            <person name="Richard G.F."/>
            <person name="Straub M.L."/>
            <person name="Suleau A."/>
            <person name="Swennene D."/>
            <person name="Tekaia F."/>
            <person name="Wesolowski-Louvel M."/>
            <person name="Westhof E."/>
            <person name="Wirth B."/>
            <person name="Zeniou-Meyer M."/>
            <person name="Zivanovic I."/>
            <person name="Bolotin-Fukuhara M."/>
            <person name="Thierry A."/>
            <person name="Bouchier C."/>
            <person name="Caudron B."/>
            <person name="Scarpelli C."/>
            <person name="Gaillardin C."/>
            <person name="Weissenbach J."/>
            <person name="Wincker P."/>
            <person name="Souciet J.L."/>
        </authorList>
    </citation>
    <scope>NUCLEOTIDE SEQUENCE [LARGE SCALE GENOMIC DNA]</scope>
    <source>
        <strain evidence="2">ATCC 8585 / CBS 2359 / DSM 70799 / NBRC 1267 / NRRL Y-1140 / WM37</strain>
    </source>
</reference>
<dbReference type="GeneID" id="2891937"/>
<name>Q6CUH8_KLULA</name>
<evidence type="ECO:0000313" key="1">
    <source>
        <dbReference type="EMBL" id="CAH01262.1"/>
    </source>
</evidence>
<dbReference type="PaxDb" id="284590-Q6CUH8"/>
<dbReference type="HOGENOM" id="CLU_1896530_0_0_1"/>
<dbReference type="AlphaFoldDB" id="Q6CUH8"/>